<feature type="signal peptide" evidence="1">
    <location>
        <begin position="1"/>
        <end position="18"/>
    </location>
</feature>
<comment type="caution">
    <text evidence="2">The sequence shown here is derived from an EMBL/GenBank/DDBJ whole genome shotgun (WGS) entry which is preliminary data.</text>
</comment>
<dbReference type="AlphaFoldDB" id="A0A3M0FZ34"/>
<dbReference type="Proteomes" id="UP000281985">
    <property type="component" value="Unassembled WGS sequence"/>
</dbReference>
<protein>
    <recommendedName>
        <fullName evidence="4">Lipoprotein</fullName>
    </recommendedName>
</protein>
<accession>A0A3M0FZ34</accession>
<proteinExistence type="predicted"/>
<dbReference type="PROSITE" id="PS51257">
    <property type="entry name" value="PROKAR_LIPOPROTEIN"/>
    <property type="match status" value="1"/>
</dbReference>
<dbReference type="EMBL" id="REFV01000009">
    <property type="protein sequence ID" value="RMB57991.1"/>
    <property type="molecule type" value="Genomic_DNA"/>
</dbReference>
<evidence type="ECO:0000313" key="2">
    <source>
        <dbReference type="EMBL" id="RMB57991.1"/>
    </source>
</evidence>
<name>A0A3M0FZ34_9FLAO</name>
<evidence type="ECO:0008006" key="4">
    <source>
        <dbReference type="Google" id="ProtNLM"/>
    </source>
</evidence>
<dbReference type="RefSeq" id="WP_121917594.1">
    <property type="nucleotide sequence ID" value="NZ_REFV01000009.1"/>
</dbReference>
<evidence type="ECO:0000256" key="1">
    <source>
        <dbReference type="SAM" id="SignalP"/>
    </source>
</evidence>
<organism evidence="2 3">
    <name type="scientific">Dokdonia sinensis</name>
    <dbReference type="NCBI Taxonomy" id="2479847"/>
    <lineage>
        <taxon>Bacteria</taxon>
        <taxon>Pseudomonadati</taxon>
        <taxon>Bacteroidota</taxon>
        <taxon>Flavobacteriia</taxon>
        <taxon>Flavobacteriales</taxon>
        <taxon>Flavobacteriaceae</taxon>
        <taxon>Dokdonia</taxon>
    </lineage>
</organism>
<reference evidence="2 3" key="1">
    <citation type="submission" date="2018-10" db="EMBL/GenBank/DDBJ databases">
        <title>Dokdonia luteus sp. nov., isolated from sea water.</title>
        <authorList>
            <person name="Zhou L.Y."/>
            <person name="Du Z.J."/>
        </authorList>
    </citation>
    <scope>NUCLEOTIDE SEQUENCE [LARGE SCALE GENOMIC DNA]</scope>
    <source>
        <strain evidence="2 3">SH27</strain>
    </source>
</reference>
<sequence>MKPLKPIILLITLLAVSACQWTFNPNGPPPKNYPFYITTEPITVKNITVPVGTRLEYKEHFFREGRQDKIMSASKLTTLEFPEEPAFYWGGVPVASIYEFYNTEMSGFTVVANFENFDAIDKTRFSQLWESCDTDLGITVRDRDDWSFNTTNILDVESCSVLYQRYFKEDVEQQRFLDSLYTELLKVGGK</sequence>
<keyword evidence="1" id="KW-0732">Signal</keyword>
<evidence type="ECO:0000313" key="3">
    <source>
        <dbReference type="Proteomes" id="UP000281985"/>
    </source>
</evidence>
<feature type="chain" id="PRO_5018291701" description="Lipoprotein" evidence="1">
    <location>
        <begin position="19"/>
        <end position="190"/>
    </location>
</feature>
<keyword evidence="3" id="KW-1185">Reference proteome</keyword>
<dbReference type="OrthoDB" id="6699667at2"/>
<gene>
    <name evidence="2" type="ORF">EAX61_10230</name>
</gene>